<name>A0A1X0RKK6_RHIZD</name>
<evidence type="ECO:0000313" key="2">
    <source>
        <dbReference type="Proteomes" id="UP000242381"/>
    </source>
</evidence>
<evidence type="ECO:0000313" key="1">
    <source>
        <dbReference type="EMBL" id="ORE12504.1"/>
    </source>
</evidence>
<accession>A0A1X0RKK6</accession>
<protein>
    <submittedName>
        <fullName evidence="1">Uncharacterized protein</fullName>
    </submittedName>
</protein>
<proteinExistence type="predicted"/>
<sequence length="334" mass="37921">MLPTTVIGRYLDKRIQQKIVCISRIANLVCQREIKKNDVAELHAASLEWSSWLKELVDAERMAAEEGKEKTGRAMLDDNEENEYEVWRFISRGPDQVVFGCSMNHKEGSITSFFVNLCLKVNTNRQNGPRTTMKELTYIGEAISYLRYTSPYGSSRSLALVKVFDVKTNKDVFGHTRPSSATFKIKVANVDEIVSLCGRSIAYSYSYFDPNKVKDVIRAASSQIDNLREEMKGGQCIQSKRRLPLSYLRIVSSLSSATKHPFNKGLDKKLMENVHGGSTDDKVFKTACDYFGFFRLLAIIYKGSTKKFRAAKLVEKKVDPFALLRTRVDSWVSD</sequence>
<dbReference type="VEuPathDB" id="FungiDB:BCV72DRAFT_303456"/>
<dbReference type="Proteomes" id="UP000242381">
    <property type="component" value="Unassembled WGS sequence"/>
</dbReference>
<organism evidence="1 2">
    <name type="scientific">Rhizopus microsporus</name>
    <dbReference type="NCBI Taxonomy" id="58291"/>
    <lineage>
        <taxon>Eukaryota</taxon>
        <taxon>Fungi</taxon>
        <taxon>Fungi incertae sedis</taxon>
        <taxon>Mucoromycota</taxon>
        <taxon>Mucoromycotina</taxon>
        <taxon>Mucoromycetes</taxon>
        <taxon>Mucorales</taxon>
        <taxon>Mucorineae</taxon>
        <taxon>Rhizopodaceae</taxon>
        <taxon>Rhizopus</taxon>
    </lineage>
</organism>
<gene>
    <name evidence="1" type="ORF">BCV71DRAFT_280964</name>
</gene>
<dbReference type="EMBL" id="KV921653">
    <property type="protein sequence ID" value="ORE12504.1"/>
    <property type="molecule type" value="Genomic_DNA"/>
</dbReference>
<dbReference type="AlphaFoldDB" id="A0A1X0RKK6"/>
<reference evidence="1 2" key="1">
    <citation type="journal article" date="2016" name="Proc. Natl. Acad. Sci. U.S.A.">
        <title>Lipid metabolic changes in an early divergent fungus govern the establishment of a mutualistic symbiosis with endobacteria.</title>
        <authorList>
            <person name="Lastovetsky O.A."/>
            <person name="Gaspar M.L."/>
            <person name="Mondo S.J."/>
            <person name="LaButti K.M."/>
            <person name="Sandor L."/>
            <person name="Grigoriev I.V."/>
            <person name="Henry S.A."/>
            <person name="Pawlowska T.E."/>
        </authorList>
    </citation>
    <scope>NUCLEOTIDE SEQUENCE [LARGE SCALE GENOMIC DNA]</scope>
    <source>
        <strain evidence="1 2">ATCC 11559</strain>
    </source>
</reference>